<keyword evidence="2" id="KW-1185">Reference proteome</keyword>
<proteinExistence type="predicted"/>
<name>A0ABT6EYC4_9SYNE</name>
<organism evidence="1 2">
    <name type="scientific">Candidatus Synechococcus calcipolaris G9</name>
    <dbReference type="NCBI Taxonomy" id="1497997"/>
    <lineage>
        <taxon>Bacteria</taxon>
        <taxon>Bacillati</taxon>
        <taxon>Cyanobacteriota</taxon>
        <taxon>Cyanophyceae</taxon>
        <taxon>Synechococcales</taxon>
        <taxon>Synechococcaceae</taxon>
        <taxon>Synechococcus</taxon>
    </lineage>
</organism>
<dbReference type="Proteomes" id="UP001154265">
    <property type="component" value="Unassembled WGS sequence"/>
</dbReference>
<reference evidence="1" key="2">
    <citation type="submission" date="2022-01" db="EMBL/GenBank/DDBJ databases">
        <authorList>
            <person name="Zivanovic Y."/>
            <person name="Moreira D."/>
            <person name="Lopez-Garcia P."/>
        </authorList>
    </citation>
    <scope>NUCLEOTIDE SEQUENCE</scope>
    <source>
        <strain evidence="1">G9</strain>
    </source>
</reference>
<dbReference type="EMBL" id="JAKKUT010000002">
    <property type="protein sequence ID" value="MDG2990563.1"/>
    <property type="molecule type" value="Genomic_DNA"/>
</dbReference>
<gene>
    <name evidence="1" type="ORF">L3556_06385</name>
</gene>
<accession>A0ABT6EYC4</accession>
<protein>
    <submittedName>
        <fullName evidence="1">Uncharacterized protein</fullName>
    </submittedName>
</protein>
<comment type="caution">
    <text evidence="1">The sequence shown here is derived from an EMBL/GenBank/DDBJ whole genome shotgun (WGS) entry which is preliminary data.</text>
</comment>
<sequence>MNKEDPETQQQPQQILENVQLPYVTGSSGNRQLQSHQFQVAAGSVPQGTIQQFNQTAQWALIEPGDYSRKTYELLGGGTIFNEDHIAVVHPENQTKAAIEQMAPDDQNVNQIQVIGIVGMITAIGGWAAFRSGLHKFPQAVTDVSPGGQEFTRMAHNAVDVTMTSNRQGSAIMTGLKKASEFIKKISVTLRFDRVINWMTFATSLHNAAMLSKNIGYSLTMIVDNALRIPGWQPQDENGNTVSVGQILSQTTTAMMKTILGEEVWEGTLETWHQLNRVIMVARNVRNSVISIYYSISNLLTYMADSNNEVANALIEHGVLPEDAYDPRPKETKFYEQIEMKLNNAYYHLNSLNAILADINTVKDEVGRLNDYRKEFIKEVDGLNKAAKETYDKVIQENERLEIINETDDLENG</sequence>
<reference evidence="1" key="1">
    <citation type="journal article" date="2022" name="Genome Biol. Evol.">
        <title>A New Gene Family Diagnostic for Intracellular Biomineralization of Amorphous Ca Carbonates by Cyanobacteria.</title>
        <authorList>
            <person name="Benzerara K."/>
            <person name="Duprat E."/>
            <person name="Bitard-Feildel T."/>
            <person name="Caumes G."/>
            <person name="Cassier-Chauvat C."/>
            <person name="Chauvat F."/>
            <person name="Dezi M."/>
            <person name="Diop S.I."/>
            <person name="Gaschignard G."/>
            <person name="Gorgen S."/>
            <person name="Gugger M."/>
            <person name="Lopez-Garcia P."/>
            <person name="Millet M."/>
            <person name="Skouri-Panet F."/>
            <person name="Moreira D."/>
            <person name="Callebaut I."/>
        </authorList>
    </citation>
    <scope>NUCLEOTIDE SEQUENCE</scope>
    <source>
        <strain evidence="1">G9</strain>
    </source>
</reference>
<evidence type="ECO:0000313" key="2">
    <source>
        <dbReference type="Proteomes" id="UP001154265"/>
    </source>
</evidence>
<evidence type="ECO:0000313" key="1">
    <source>
        <dbReference type="EMBL" id="MDG2990563.1"/>
    </source>
</evidence>